<dbReference type="PANTHER" id="PTHR46522:SF1">
    <property type="entry name" value="INACTIVE CYTIDINE MONOPHOSPHATE-N-ACETYLNEURAMINIC ACID HYDROXYLASE"/>
    <property type="match status" value="1"/>
</dbReference>
<gene>
    <name evidence="2" type="ORF">DAT39_023343</name>
</gene>
<dbReference type="GO" id="GO:0005737">
    <property type="term" value="C:cytoplasm"/>
    <property type="evidence" value="ECO:0007669"/>
    <property type="project" value="TreeGrafter"/>
</dbReference>
<name>A0A8J4T0W4_CLAMG</name>
<dbReference type="OrthoDB" id="332863at2759"/>
<dbReference type="EMBL" id="QNUK01001611">
    <property type="protein sequence ID" value="KAF5880156.1"/>
    <property type="molecule type" value="Genomic_DNA"/>
</dbReference>
<evidence type="ECO:0000313" key="2">
    <source>
        <dbReference type="EMBL" id="KAF5880156.1"/>
    </source>
</evidence>
<dbReference type="InterPro" id="IPR027033">
    <property type="entry name" value="Cnh"/>
</dbReference>
<sequence>MHDSEQMSKESHVSETSQAAKTVLELDAADAQGLKQGINFRKNKEGKCFIIYKNKELIRACRNQCKHQGGLFNQDMEDMDG</sequence>
<organism evidence="2 3">
    <name type="scientific">Clarias magur</name>
    <name type="common">Asian catfish</name>
    <name type="synonym">Macropteronotus magur</name>
    <dbReference type="NCBI Taxonomy" id="1594786"/>
    <lineage>
        <taxon>Eukaryota</taxon>
        <taxon>Metazoa</taxon>
        <taxon>Chordata</taxon>
        <taxon>Craniata</taxon>
        <taxon>Vertebrata</taxon>
        <taxon>Euteleostomi</taxon>
        <taxon>Actinopterygii</taxon>
        <taxon>Neopterygii</taxon>
        <taxon>Teleostei</taxon>
        <taxon>Ostariophysi</taxon>
        <taxon>Siluriformes</taxon>
        <taxon>Clariidae</taxon>
        <taxon>Clarias</taxon>
    </lineage>
</organism>
<evidence type="ECO:0000313" key="3">
    <source>
        <dbReference type="Proteomes" id="UP000727407"/>
    </source>
</evidence>
<evidence type="ECO:0000256" key="1">
    <source>
        <dbReference type="SAM" id="MobiDB-lite"/>
    </source>
</evidence>
<proteinExistence type="predicted"/>
<feature type="non-terminal residue" evidence="2">
    <location>
        <position position="81"/>
    </location>
</feature>
<dbReference type="PANTHER" id="PTHR46522">
    <property type="entry name" value="CYTIDINE MONOPHOSPHATE-N-ACETYLNEURAMINIC ACID HYDROXYLASE"/>
    <property type="match status" value="1"/>
</dbReference>
<feature type="region of interest" description="Disordered" evidence="1">
    <location>
        <begin position="1"/>
        <end position="20"/>
    </location>
</feature>
<feature type="compositionally biased region" description="Basic and acidic residues" evidence="1">
    <location>
        <begin position="1"/>
        <end position="13"/>
    </location>
</feature>
<protein>
    <submittedName>
        <fullName evidence="2">Cytidine monophosphate-N-acetylneuraminic acid hydroxylase-like</fullName>
    </submittedName>
</protein>
<keyword evidence="3" id="KW-1185">Reference proteome</keyword>
<dbReference type="GO" id="GO:0030338">
    <property type="term" value="F:CMP-N-acetylneuraminate monooxygenase activity"/>
    <property type="evidence" value="ECO:0007669"/>
    <property type="project" value="TreeGrafter"/>
</dbReference>
<comment type="caution">
    <text evidence="2">The sequence shown here is derived from an EMBL/GenBank/DDBJ whole genome shotgun (WGS) entry which is preliminary data.</text>
</comment>
<dbReference type="Proteomes" id="UP000727407">
    <property type="component" value="Unassembled WGS sequence"/>
</dbReference>
<reference evidence="2" key="1">
    <citation type="submission" date="2020-07" db="EMBL/GenBank/DDBJ databases">
        <title>Clarias magur genome sequencing, assembly and annotation.</title>
        <authorList>
            <person name="Kushwaha B."/>
            <person name="Kumar R."/>
            <person name="Das P."/>
            <person name="Joshi C.G."/>
            <person name="Kumar D."/>
            <person name="Nagpure N.S."/>
            <person name="Pandey M."/>
            <person name="Agarwal S."/>
            <person name="Srivastava S."/>
            <person name="Singh M."/>
            <person name="Sahoo L."/>
            <person name="Jayasankar P."/>
            <person name="Meher P.K."/>
            <person name="Koringa P.G."/>
            <person name="Iquebal M.A."/>
            <person name="Das S.P."/>
            <person name="Bit A."/>
            <person name="Patnaik S."/>
            <person name="Patel N."/>
            <person name="Shah T.M."/>
            <person name="Hinsu A."/>
            <person name="Jena J.K."/>
        </authorList>
    </citation>
    <scope>NUCLEOTIDE SEQUENCE</scope>
    <source>
        <strain evidence="2">CIFAMagur01</strain>
        <tissue evidence="2">Testis</tissue>
    </source>
</reference>
<accession>A0A8J4T0W4</accession>
<dbReference type="AlphaFoldDB" id="A0A8J4T0W4"/>
<dbReference type="GO" id="GO:0046381">
    <property type="term" value="P:CMP-N-acetylneuraminate metabolic process"/>
    <property type="evidence" value="ECO:0007669"/>
    <property type="project" value="TreeGrafter"/>
</dbReference>